<accession>A0A7K4BYV7</accession>
<organism evidence="2 3">
    <name type="scientific">Candidatus Iainarchaeum sp</name>
    <dbReference type="NCBI Taxonomy" id="3101447"/>
    <lineage>
        <taxon>Archaea</taxon>
        <taxon>Candidatus Iainarchaeota</taxon>
        <taxon>Candidatus Iainarchaeia</taxon>
        <taxon>Candidatus Iainarchaeales</taxon>
        <taxon>Candidatus Iainarchaeaceae</taxon>
        <taxon>Candidatus Iainarchaeum</taxon>
    </lineage>
</organism>
<protein>
    <submittedName>
        <fullName evidence="2">Class III signal peptide-containing protein</fullName>
    </submittedName>
</protein>
<dbReference type="Proteomes" id="UP000526302">
    <property type="component" value="Unassembled WGS sequence"/>
</dbReference>
<evidence type="ECO:0000313" key="3">
    <source>
        <dbReference type="Proteomes" id="UP000526302"/>
    </source>
</evidence>
<proteinExistence type="predicted"/>
<feature type="non-terminal residue" evidence="2">
    <location>
        <position position="155"/>
    </location>
</feature>
<dbReference type="Pfam" id="PF04021">
    <property type="entry name" value="Class_IIIsignal"/>
    <property type="match status" value="1"/>
</dbReference>
<keyword evidence="1" id="KW-0472">Membrane</keyword>
<dbReference type="InterPro" id="IPR007166">
    <property type="entry name" value="Class3_signal_pept_motif"/>
</dbReference>
<reference evidence="2 3" key="1">
    <citation type="journal article" date="2020" name="Biotechnol. Biofuels">
        <title>New insights from the biogas microbiome by comprehensive genome-resolved metagenomics of nearly 1600 species originating from multiple anaerobic digesters.</title>
        <authorList>
            <person name="Campanaro S."/>
            <person name="Treu L."/>
            <person name="Rodriguez-R L.M."/>
            <person name="Kovalovszki A."/>
            <person name="Ziels R.M."/>
            <person name="Maus I."/>
            <person name="Zhu X."/>
            <person name="Kougias P.G."/>
            <person name="Basile A."/>
            <person name="Luo G."/>
            <person name="Schluter A."/>
            <person name="Konstantinidis K.T."/>
            <person name="Angelidaki I."/>
        </authorList>
    </citation>
    <scope>NUCLEOTIDE SEQUENCE [LARGE SCALE GENOMIC DNA]</scope>
    <source>
        <strain evidence="2">AS22ysBPME_79</strain>
    </source>
</reference>
<feature type="transmembrane region" description="Helical" evidence="1">
    <location>
        <begin position="12"/>
        <end position="33"/>
    </location>
</feature>
<keyword evidence="1" id="KW-0812">Transmembrane</keyword>
<evidence type="ECO:0000313" key="2">
    <source>
        <dbReference type="EMBL" id="NMA44382.1"/>
    </source>
</evidence>
<comment type="caution">
    <text evidence="2">The sequence shown here is derived from an EMBL/GenBank/DDBJ whole genome shotgun (WGS) entry which is preliminary data.</text>
</comment>
<name>A0A7K4BYV7_9ARCH</name>
<gene>
    <name evidence="2" type="ORF">GX950_01025</name>
</gene>
<evidence type="ECO:0000256" key="1">
    <source>
        <dbReference type="SAM" id="Phobius"/>
    </source>
</evidence>
<keyword evidence="1" id="KW-1133">Transmembrane helix</keyword>
<dbReference type="AlphaFoldDB" id="A0A7K4BYV7"/>
<sequence length="155" mass="17246">MKNKGQGAIEYLLIIGAAILVVAVVIVALTGILQSGKENITDEPVDQAKNDLLKANATKITIEKDTGGENTGFQTINLEYTNCTFQQAVKSIFEIVNEGKTVNKYQVDICRTKEVWKDTDPCCYTKDGETFSNYGISNCAEKMQKNTDYALWVYR</sequence>
<dbReference type="EMBL" id="JAAZKV010000009">
    <property type="protein sequence ID" value="NMA44382.1"/>
    <property type="molecule type" value="Genomic_DNA"/>
</dbReference>